<evidence type="ECO:0000313" key="6">
    <source>
        <dbReference type="Proteomes" id="UP000463224"/>
    </source>
</evidence>
<proteinExistence type="predicted"/>
<keyword evidence="6" id="KW-1185">Reference proteome</keyword>
<dbReference type="Proteomes" id="UP000463224">
    <property type="component" value="Unassembled WGS sequence"/>
</dbReference>
<gene>
    <name evidence="5" type="ORF">GN330_02070</name>
</gene>
<dbReference type="AlphaFoldDB" id="A0A844QBL2"/>
<evidence type="ECO:0000256" key="2">
    <source>
        <dbReference type="ARBA" id="ARBA00022989"/>
    </source>
</evidence>
<evidence type="ECO:0000313" key="5">
    <source>
        <dbReference type="EMBL" id="MVA96044.1"/>
    </source>
</evidence>
<dbReference type="PANTHER" id="PTHR11360:SF308">
    <property type="entry name" value="BLL3089 PROTEIN"/>
    <property type="match status" value="1"/>
</dbReference>
<feature type="transmembrane region" description="Helical" evidence="4">
    <location>
        <begin position="29"/>
        <end position="47"/>
    </location>
</feature>
<evidence type="ECO:0000256" key="1">
    <source>
        <dbReference type="ARBA" id="ARBA00022692"/>
    </source>
</evidence>
<feature type="transmembrane region" description="Helical" evidence="4">
    <location>
        <begin position="308"/>
        <end position="327"/>
    </location>
</feature>
<feature type="transmembrane region" description="Helical" evidence="4">
    <location>
        <begin position="59"/>
        <end position="78"/>
    </location>
</feature>
<feature type="transmembrane region" description="Helical" evidence="4">
    <location>
        <begin position="252"/>
        <end position="272"/>
    </location>
</feature>
<protein>
    <submittedName>
        <fullName evidence="5">MFS transporter</fullName>
    </submittedName>
</protein>
<keyword evidence="3 4" id="KW-0472">Membrane</keyword>
<feature type="transmembrane region" description="Helical" evidence="4">
    <location>
        <begin position="284"/>
        <end position="302"/>
    </location>
</feature>
<organism evidence="5 6">
    <name type="scientific">Nitratireductor arenosus</name>
    <dbReference type="NCBI Taxonomy" id="2682096"/>
    <lineage>
        <taxon>Bacteria</taxon>
        <taxon>Pseudomonadati</taxon>
        <taxon>Pseudomonadota</taxon>
        <taxon>Alphaproteobacteria</taxon>
        <taxon>Hyphomicrobiales</taxon>
        <taxon>Phyllobacteriaceae</taxon>
        <taxon>Nitratireductor</taxon>
    </lineage>
</organism>
<dbReference type="PANTHER" id="PTHR11360">
    <property type="entry name" value="MONOCARBOXYLATE TRANSPORTER"/>
    <property type="match status" value="1"/>
</dbReference>
<feature type="transmembrane region" description="Helical" evidence="4">
    <location>
        <begin position="150"/>
        <end position="171"/>
    </location>
</feature>
<feature type="transmembrane region" description="Helical" evidence="4">
    <location>
        <begin position="217"/>
        <end position="240"/>
    </location>
</feature>
<feature type="transmembrane region" description="Helical" evidence="4">
    <location>
        <begin position="115"/>
        <end position="138"/>
    </location>
</feature>
<dbReference type="EMBL" id="WPHG01000001">
    <property type="protein sequence ID" value="MVA96044.1"/>
    <property type="molecule type" value="Genomic_DNA"/>
</dbReference>
<dbReference type="GO" id="GO:0022857">
    <property type="term" value="F:transmembrane transporter activity"/>
    <property type="evidence" value="ECO:0007669"/>
    <property type="project" value="InterPro"/>
</dbReference>
<evidence type="ECO:0000256" key="3">
    <source>
        <dbReference type="ARBA" id="ARBA00023136"/>
    </source>
</evidence>
<keyword evidence="2 4" id="KW-1133">Transmembrane helix</keyword>
<dbReference type="Pfam" id="PF07690">
    <property type="entry name" value="MFS_1"/>
    <property type="match status" value="1"/>
</dbReference>
<feature type="transmembrane region" description="Helical" evidence="4">
    <location>
        <begin position="339"/>
        <end position="358"/>
    </location>
</feature>
<dbReference type="InterPro" id="IPR011701">
    <property type="entry name" value="MFS"/>
</dbReference>
<name>A0A844QBL2_9HYPH</name>
<accession>A0A844QBL2</accession>
<feature type="transmembrane region" description="Helical" evidence="4">
    <location>
        <begin position="370"/>
        <end position="391"/>
    </location>
</feature>
<keyword evidence="1 4" id="KW-0812">Transmembrane</keyword>
<feature type="transmembrane region" description="Helical" evidence="4">
    <location>
        <begin position="90"/>
        <end position="109"/>
    </location>
</feature>
<evidence type="ECO:0000256" key="4">
    <source>
        <dbReference type="SAM" id="Phobius"/>
    </source>
</evidence>
<reference evidence="5 6" key="1">
    <citation type="submission" date="2019-12" db="EMBL/GenBank/DDBJ databases">
        <title>Nitratireductor arenosus sp. nov., Isolated from sea sand, Jeju island, South Korea.</title>
        <authorList>
            <person name="Kim W."/>
        </authorList>
    </citation>
    <scope>NUCLEOTIDE SEQUENCE [LARGE SCALE GENOMIC DNA]</scope>
    <source>
        <strain evidence="5 6">CAU 1489</strain>
    </source>
</reference>
<sequence length="406" mass="41454">MDSSATGGLMVRGWGELSRSERAYVLRHAVAQLLLWSAFFYLFAALLPQIGAAFGETPIVMSAALTGGLLAWALAAPFCGRLIDRGHGRALLAGGALCGAAALVLIAVAPSYPVFVAGMLVLGPAMAATLYDPCFALVVRRFPNRARAPIAAVTLVAGLASLVTFPLVAVLGETLDWRGIVLVFATGAVLAALALPGEVEGGVARERTAGPPLAAGLRARTILIGASFAALILSHSMLLFHLPGALASRPAFGASAHLILALIGPAQIAGRLALGAMPGVSSALLCRVVFVFMLVPPLLLLAAPQFPALALVAVLLQGAGFGIHTVLRPETAELHLGSRAIGGALGVIAMIGLLMMALGPALGALAQARFGFSGLLWLALAVNAVGLGLLFRLDPPGAVFTMARRS</sequence>
<dbReference type="InterPro" id="IPR050327">
    <property type="entry name" value="Proton-linked_MCT"/>
</dbReference>
<dbReference type="InterPro" id="IPR036259">
    <property type="entry name" value="MFS_trans_sf"/>
</dbReference>
<dbReference type="SUPFAM" id="SSF103473">
    <property type="entry name" value="MFS general substrate transporter"/>
    <property type="match status" value="1"/>
</dbReference>
<comment type="caution">
    <text evidence="5">The sequence shown here is derived from an EMBL/GenBank/DDBJ whole genome shotgun (WGS) entry which is preliminary data.</text>
</comment>
<feature type="transmembrane region" description="Helical" evidence="4">
    <location>
        <begin position="177"/>
        <end position="196"/>
    </location>
</feature>
<dbReference type="Gene3D" id="1.20.1250.20">
    <property type="entry name" value="MFS general substrate transporter like domains"/>
    <property type="match status" value="1"/>
</dbReference>